<dbReference type="Gene3D" id="2.60.40.1260">
    <property type="entry name" value="Lamin Tail domain"/>
    <property type="match status" value="1"/>
</dbReference>
<dbReference type="Proteomes" id="UP000053961">
    <property type="component" value="Unassembled WGS sequence"/>
</dbReference>
<dbReference type="EMBL" id="LGHB01000005">
    <property type="protein sequence ID" value="KUK97048.1"/>
    <property type="molecule type" value="Genomic_DNA"/>
</dbReference>
<organism evidence="3 4">
    <name type="scientific">Methanothrix harundinacea</name>
    <dbReference type="NCBI Taxonomy" id="301375"/>
    <lineage>
        <taxon>Archaea</taxon>
        <taxon>Methanobacteriati</taxon>
        <taxon>Methanobacteriota</taxon>
        <taxon>Stenosarchaea group</taxon>
        <taxon>Methanomicrobia</taxon>
        <taxon>Methanotrichales</taxon>
        <taxon>Methanotrichaceae</taxon>
        <taxon>Methanothrix</taxon>
    </lineage>
</organism>
<dbReference type="InterPro" id="IPR036415">
    <property type="entry name" value="Lamin_tail_dom_sf"/>
</dbReference>
<evidence type="ECO:0000313" key="2">
    <source>
        <dbReference type="EMBL" id="KUK45499.1"/>
    </source>
</evidence>
<feature type="domain" description="LTD" evidence="1">
    <location>
        <begin position="30"/>
        <end position="138"/>
    </location>
</feature>
<accession>A0A101IL27</accession>
<dbReference type="InterPro" id="IPR001322">
    <property type="entry name" value="Lamin_tail_dom"/>
</dbReference>
<evidence type="ECO:0000259" key="1">
    <source>
        <dbReference type="PROSITE" id="PS51841"/>
    </source>
</evidence>
<reference evidence="3" key="1">
    <citation type="journal article" date="2015" name="MBio">
        <title>Genome-resolved metagenomic analysis reveals roles for candidate phyla and other microbial community members in biogeochemical transformations in oil reservoirs.</title>
        <authorList>
            <person name="Hu P."/>
            <person name="Tom L."/>
            <person name="Singh A."/>
            <person name="Thomas B.C."/>
            <person name="Baker B.J."/>
            <person name="Piceno Y.M."/>
            <person name="Andersen G.L."/>
            <person name="Banfield J.F."/>
        </authorList>
    </citation>
    <scope>NUCLEOTIDE SEQUENCE [LARGE SCALE GENOMIC DNA]</scope>
    <source>
        <strain evidence="3">56_747</strain>
    </source>
</reference>
<dbReference type="Pfam" id="PF00932">
    <property type="entry name" value="LTD"/>
    <property type="match status" value="1"/>
</dbReference>
<evidence type="ECO:0000313" key="3">
    <source>
        <dbReference type="EMBL" id="KUK97048.1"/>
    </source>
</evidence>
<proteinExistence type="predicted"/>
<gene>
    <name evidence="2" type="ORF">XD72_0142</name>
    <name evidence="3" type="ORF">XE07_0619</name>
</gene>
<dbReference type="SUPFAM" id="SSF74853">
    <property type="entry name" value="Lamin A/C globular tail domain"/>
    <property type="match status" value="1"/>
</dbReference>
<comment type="caution">
    <text evidence="3">The sequence shown here is derived from an EMBL/GenBank/DDBJ whole genome shotgun (WGS) entry which is preliminary data.</text>
</comment>
<dbReference type="Proteomes" id="UP000057043">
    <property type="component" value="Unassembled WGS sequence"/>
</dbReference>
<name>A0A101IL27_9EURY</name>
<evidence type="ECO:0000313" key="4">
    <source>
        <dbReference type="Proteomes" id="UP000053961"/>
    </source>
</evidence>
<reference evidence="4 5" key="2">
    <citation type="journal article" date="2015" name="MBio">
        <title>Genome-Resolved Metagenomic Analysis Reveals Roles for Candidate Phyla and Other Microbial Community Members in Biogeochemical Transformations in Oil Reservoirs.</title>
        <authorList>
            <person name="Hu P."/>
            <person name="Tom L."/>
            <person name="Singh A."/>
            <person name="Thomas B.C."/>
            <person name="Baker B.J."/>
            <person name="Piceno Y.M."/>
            <person name="Andersen G.L."/>
            <person name="Banfield J.F."/>
        </authorList>
    </citation>
    <scope>NUCLEOTIDE SEQUENCE [LARGE SCALE GENOMIC DNA]</scope>
    <source>
        <strain evidence="2">57_489</strain>
    </source>
</reference>
<dbReference type="PROSITE" id="PS51841">
    <property type="entry name" value="LTD"/>
    <property type="match status" value="1"/>
</dbReference>
<sequence>MNNSRFVQIVLLVSALFVGLAFAQDVTPEDIMQEHDEAVTITGLNTGDDDEWVEITNPGMAIQDFTFWTLEDEGNNTYSFAEGFVLAPGVAVKVHTGEGNDTEINLYWGRDDFVWDDGEVATLIDATGEIVAKYPESS</sequence>
<dbReference type="AlphaFoldDB" id="A0A101IL27"/>
<dbReference type="EMBL" id="LGFT01000002">
    <property type="protein sequence ID" value="KUK45499.1"/>
    <property type="molecule type" value="Genomic_DNA"/>
</dbReference>
<protein>
    <submittedName>
        <fullName evidence="3">Competence-like protein</fullName>
    </submittedName>
</protein>
<dbReference type="PATRIC" id="fig|301375.6.peg.1529"/>
<evidence type="ECO:0000313" key="5">
    <source>
        <dbReference type="Proteomes" id="UP000057043"/>
    </source>
</evidence>